<reference evidence="1" key="1">
    <citation type="submission" date="2020-03" db="EMBL/GenBank/DDBJ databases">
        <title>The deep terrestrial virosphere.</title>
        <authorList>
            <person name="Holmfeldt K."/>
            <person name="Nilsson E."/>
            <person name="Simone D."/>
            <person name="Lopez-Fernandez M."/>
            <person name="Wu X."/>
            <person name="de Brujin I."/>
            <person name="Lundin D."/>
            <person name="Andersson A."/>
            <person name="Bertilsson S."/>
            <person name="Dopson M."/>
        </authorList>
    </citation>
    <scope>NUCLEOTIDE SEQUENCE</scope>
    <source>
        <strain evidence="1">TM448A02716</strain>
        <strain evidence="2">TM448B00795</strain>
    </source>
</reference>
<organism evidence="1">
    <name type="scientific">viral metagenome</name>
    <dbReference type="NCBI Taxonomy" id="1070528"/>
    <lineage>
        <taxon>unclassified sequences</taxon>
        <taxon>metagenomes</taxon>
        <taxon>organismal metagenomes</taxon>
    </lineage>
</organism>
<protein>
    <submittedName>
        <fullName evidence="1">Putative HNH endonuclease</fullName>
    </submittedName>
</protein>
<evidence type="ECO:0000313" key="1">
    <source>
        <dbReference type="EMBL" id="QJA52426.1"/>
    </source>
</evidence>
<dbReference type="GO" id="GO:0004519">
    <property type="term" value="F:endonuclease activity"/>
    <property type="evidence" value="ECO:0007669"/>
    <property type="project" value="UniProtKB-KW"/>
</dbReference>
<name>A0A6H1ZWW7_9ZZZZ</name>
<dbReference type="EMBL" id="MT144339">
    <property type="protein sequence ID" value="QJA52426.1"/>
    <property type="molecule type" value="Genomic_DNA"/>
</dbReference>
<sequence length="181" mass="21780">MIKKLTEEEKRMMKNKYKRERKKILRKDIHNYKICEKCGKPDIFHSKKGLCNNCYKKQWRKTNNKKICEGCGKLKFHHAKRLCESCYQKIFYPEGMELSAKISVEKNYNISYDLYKKITKRCIICGFDKVVHLHHLDETHKNNLTKNLVGLCPNHHRMIHMFKYKKSILNEINKKRGDTNE</sequence>
<gene>
    <name evidence="1" type="ORF">TM448A02716_0004</name>
    <name evidence="2" type="ORF">TM448B00795_0003</name>
</gene>
<proteinExistence type="predicted"/>
<keyword evidence="1" id="KW-0378">Hydrolase</keyword>
<accession>A0A6H1ZWW7</accession>
<dbReference type="AlphaFoldDB" id="A0A6H1ZWW7"/>
<keyword evidence="1" id="KW-0255">Endonuclease</keyword>
<dbReference type="EMBL" id="MT144659">
    <property type="protein sequence ID" value="QJH96689.1"/>
    <property type="molecule type" value="Genomic_DNA"/>
</dbReference>
<evidence type="ECO:0000313" key="2">
    <source>
        <dbReference type="EMBL" id="QJH96689.1"/>
    </source>
</evidence>
<keyword evidence="1" id="KW-0540">Nuclease</keyword>